<evidence type="ECO:0000313" key="1">
    <source>
        <dbReference type="EMBL" id="SVB80274.1"/>
    </source>
</evidence>
<gene>
    <name evidence="1" type="ORF">METZ01_LOCUS233128</name>
</gene>
<reference evidence="1" key="1">
    <citation type="submission" date="2018-05" db="EMBL/GenBank/DDBJ databases">
        <authorList>
            <person name="Lanie J.A."/>
            <person name="Ng W.-L."/>
            <person name="Kazmierczak K.M."/>
            <person name="Andrzejewski T.M."/>
            <person name="Davidsen T.M."/>
            <person name="Wayne K.J."/>
            <person name="Tettelin H."/>
            <person name="Glass J.I."/>
            <person name="Rusch D."/>
            <person name="Podicherti R."/>
            <person name="Tsui H.-C.T."/>
            <person name="Winkler M.E."/>
        </authorList>
    </citation>
    <scope>NUCLEOTIDE SEQUENCE</scope>
</reference>
<name>A0A382GZA5_9ZZZZ</name>
<proteinExistence type="predicted"/>
<dbReference type="AlphaFoldDB" id="A0A382GZA5"/>
<feature type="non-terminal residue" evidence="1">
    <location>
        <position position="40"/>
    </location>
</feature>
<dbReference type="EMBL" id="UINC01058241">
    <property type="protein sequence ID" value="SVB80274.1"/>
    <property type="molecule type" value="Genomic_DNA"/>
</dbReference>
<sequence length="40" mass="4476">MFKLPKKMLFAIEAVIDIAYNAGGMPVQNNEITQRQGIPK</sequence>
<organism evidence="1">
    <name type="scientific">marine metagenome</name>
    <dbReference type="NCBI Taxonomy" id="408172"/>
    <lineage>
        <taxon>unclassified sequences</taxon>
        <taxon>metagenomes</taxon>
        <taxon>ecological metagenomes</taxon>
    </lineage>
</organism>
<accession>A0A382GZA5</accession>
<protein>
    <submittedName>
        <fullName evidence="1">Uncharacterized protein</fullName>
    </submittedName>
</protein>